<protein>
    <recommendedName>
        <fullName evidence="5">Cell division protein ZapD</fullName>
    </recommendedName>
    <alternativeName>
        <fullName evidence="5">Z ring-associated protein D</fullName>
    </alternativeName>
</protein>
<accession>A0A1H8F8L2</accession>
<dbReference type="PANTHER" id="PTHR39455:SF1">
    <property type="entry name" value="CELL DIVISION PROTEIN ZAPD"/>
    <property type="match status" value="1"/>
</dbReference>
<keyword evidence="1 5" id="KW-0963">Cytoplasm</keyword>
<dbReference type="GO" id="GO:0000917">
    <property type="term" value="P:division septum assembly"/>
    <property type="evidence" value="ECO:0007669"/>
    <property type="project" value="UniProtKB-KW"/>
</dbReference>
<reference evidence="6 7" key="1">
    <citation type="submission" date="2016-10" db="EMBL/GenBank/DDBJ databases">
        <authorList>
            <person name="de Groot N.N."/>
        </authorList>
    </citation>
    <scope>NUCLEOTIDE SEQUENCE [LARGE SCALE GENOMIC DNA]</scope>
    <source>
        <strain evidence="6 7">DSM 15123</strain>
    </source>
</reference>
<comment type="similarity">
    <text evidence="5">Belongs to the ZapD family.</text>
</comment>
<dbReference type="InterPro" id="IPR027462">
    <property type="entry name" value="ZapD_C"/>
</dbReference>
<dbReference type="GO" id="GO:0043093">
    <property type="term" value="P:FtsZ-dependent cytokinesis"/>
    <property type="evidence" value="ECO:0007669"/>
    <property type="project" value="UniProtKB-UniRule"/>
</dbReference>
<dbReference type="PANTHER" id="PTHR39455">
    <property type="entry name" value="CELL DIVISION PROTEIN ZAPD"/>
    <property type="match status" value="1"/>
</dbReference>
<keyword evidence="7" id="KW-1185">Reference proteome</keyword>
<comment type="subcellular location">
    <subcellularLocation>
        <location evidence="5">Cytoplasm</location>
    </subcellularLocation>
    <text evidence="5">Localizes to mid-cell in an FtsZ-dependent manner.</text>
</comment>
<evidence type="ECO:0000256" key="4">
    <source>
        <dbReference type="ARBA" id="ARBA00023306"/>
    </source>
</evidence>
<dbReference type="Proteomes" id="UP000199531">
    <property type="component" value="Unassembled WGS sequence"/>
</dbReference>
<dbReference type="EMBL" id="FOCW01000001">
    <property type="protein sequence ID" value="SEN28069.1"/>
    <property type="molecule type" value="Genomic_DNA"/>
</dbReference>
<keyword evidence="2 5" id="KW-0132">Cell division</keyword>
<sequence>MILFEYPFNERIRTYLRMERLLDRFNELAGRTTALDHHFALVTLFELLEVSSRSDLKGEIMRDLDRQKQHLASYRGNPAVEESMLNQMIRTAEDCFLRLEQMTGKIGQPITENDWLMTIRSRAAIPGGTCEFDLPAYHAWLHLPESQRQYALKGWIGAFKAVEDSIRMLLSLLRNSGHTQRVSASNGQFQQNLPQNRNFQLLRLSIDPNRKVVPEISANHLMVAVRMMREDVEGHLALHPADIDFQLTLCA</sequence>
<name>A0A1H8F8L2_9BURK</name>
<dbReference type="AlphaFoldDB" id="A0A1H8F8L2"/>
<evidence type="ECO:0000256" key="2">
    <source>
        <dbReference type="ARBA" id="ARBA00022618"/>
    </source>
</evidence>
<keyword evidence="3 5" id="KW-0717">Septation</keyword>
<evidence type="ECO:0000256" key="3">
    <source>
        <dbReference type="ARBA" id="ARBA00023210"/>
    </source>
</evidence>
<dbReference type="GO" id="GO:0032153">
    <property type="term" value="C:cell division site"/>
    <property type="evidence" value="ECO:0007669"/>
    <property type="project" value="TreeGrafter"/>
</dbReference>
<proteinExistence type="inferred from homology"/>
<dbReference type="Pfam" id="PF07072">
    <property type="entry name" value="ZapD"/>
    <property type="match status" value="1"/>
</dbReference>
<comment type="function">
    <text evidence="5">Cell division factor that enhances FtsZ-ring assembly. Directly interacts with FtsZ and promotes bundling of FtsZ protofilaments, with a reduction in FtsZ GTPase activity.</text>
</comment>
<gene>
    <name evidence="5" type="primary">zapD</name>
    <name evidence="6" type="ORF">SAMN02745977_00964</name>
</gene>
<comment type="subunit">
    <text evidence="5">Interacts with FtsZ.</text>
</comment>
<dbReference type="InterPro" id="IPR009777">
    <property type="entry name" value="ZapD"/>
</dbReference>
<dbReference type="HAMAP" id="MF_01092">
    <property type="entry name" value="ZapD"/>
    <property type="match status" value="1"/>
</dbReference>
<evidence type="ECO:0000256" key="5">
    <source>
        <dbReference type="HAMAP-Rule" id="MF_01092"/>
    </source>
</evidence>
<evidence type="ECO:0000313" key="6">
    <source>
        <dbReference type="EMBL" id="SEN28069.1"/>
    </source>
</evidence>
<dbReference type="STRING" id="1121117.SAMN02745977_00964"/>
<dbReference type="Gene3D" id="2.60.440.10">
    <property type="entry name" value="YacF-like domains"/>
    <property type="match status" value="1"/>
</dbReference>
<keyword evidence="4 5" id="KW-0131">Cell cycle</keyword>
<evidence type="ECO:0000313" key="7">
    <source>
        <dbReference type="Proteomes" id="UP000199531"/>
    </source>
</evidence>
<dbReference type="RefSeq" id="WP_091814503.1">
    <property type="nucleotide sequence ID" value="NZ_FOCW01000001.1"/>
</dbReference>
<evidence type="ECO:0000256" key="1">
    <source>
        <dbReference type="ARBA" id="ARBA00022490"/>
    </source>
</evidence>
<dbReference type="NCBIfam" id="NF003656">
    <property type="entry name" value="PRK05287.1-4"/>
    <property type="match status" value="1"/>
</dbReference>
<dbReference type="GO" id="GO:0005737">
    <property type="term" value="C:cytoplasm"/>
    <property type="evidence" value="ECO:0007669"/>
    <property type="project" value="UniProtKB-SubCell"/>
</dbReference>
<dbReference type="SUPFAM" id="SSF160950">
    <property type="entry name" value="YacF-like"/>
    <property type="match status" value="1"/>
</dbReference>
<dbReference type="InterPro" id="IPR036268">
    <property type="entry name" value="ZapD_sf"/>
</dbReference>
<dbReference type="OrthoDB" id="5294622at2"/>
<organism evidence="6 7">
    <name type="scientific">Brachymonas denitrificans DSM 15123</name>
    <dbReference type="NCBI Taxonomy" id="1121117"/>
    <lineage>
        <taxon>Bacteria</taxon>
        <taxon>Pseudomonadati</taxon>
        <taxon>Pseudomonadota</taxon>
        <taxon>Betaproteobacteria</taxon>
        <taxon>Burkholderiales</taxon>
        <taxon>Comamonadaceae</taxon>
        <taxon>Brachymonas</taxon>
    </lineage>
</organism>
<dbReference type="Gene3D" id="1.10.3900.10">
    <property type="entry name" value="YacF-like"/>
    <property type="match status" value="1"/>
</dbReference>